<keyword evidence="5 8" id="KW-0574">Periplasm</keyword>
<name>A0ABY1Q5H6_9SPHN</name>
<dbReference type="InterPro" id="IPR012336">
    <property type="entry name" value="Thioredoxin-like_fold"/>
</dbReference>
<dbReference type="PROSITE" id="PS51352">
    <property type="entry name" value="THIOREDOXIN_2"/>
    <property type="match status" value="1"/>
</dbReference>
<sequence>MKYSEFQPGLKARAATAALAVTTAFTVISLGLAAVTAEPARAQGLASTVRAALMARLPKTPITGLSCEGFGGLCEVVSGNTLFYVDETARYLMVGRLYDMETRRDVTAARLLELNPDLLAAGAARADADNARQQTGQEAGPSAPTATKVDLTRLPADGAIQWGPANAPKVVVFSDFQCGYCQRLTGELVKAGVRVEERPISIFGAKSREISEAVLCAADPVKALHQAYAGEAVPQRKGCKAQGLDANEAFARAQGFSGTPVLVRASDGAVLQGYRPAAEIRKFLSLASNKGGR</sequence>
<evidence type="ECO:0000313" key="12">
    <source>
        <dbReference type="Proteomes" id="UP001157910"/>
    </source>
</evidence>
<keyword evidence="6" id="KW-1015">Disulfide bond</keyword>
<reference evidence="11 12" key="1">
    <citation type="submission" date="2017-05" db="EMBL/GenBank/DDBJ databases">
        <authorList>
            <person name="Varghese N."/>
            <person name="Submissions S."/>
        </authorList>
    </citation>
    <scope>NUCLEOTIDE SEQUENCE [LARGE SCALE GENOMIC DNA]</scope>
    <source>
        <strain evidence="11 12">SM16</strain>
    </source>
</reference>
<comment type="similarity">
    <text evidence="3 8">Belongs to the thioredoxin family. DsbC subfamily.</text>
</comment>
<dbReference type="PANTHER" id="PTHR35272:SF3">
    <property type="entry name" value="THIOL:DISULFIDE INTERCHANGE PROTEIN DSBC"/>
    <property type="match status" value="1"/>
</dbReference>
<dbReference type="InterPro" id="IPR013766">
    <property type="entry name" value="Thioredoxin_domain"/>
</dbReference>
<evidence type="ECO:0000256" key="7">
    <source>
        <dbReference type="ARBA" id="ARBA00023284"/>
    </source>
</evidence>
<evidence type="ECO:0000256" key="9">
    <source>
        <dbReference type="SAM" id="MobiDB-lite"/>
    </source>
</evidence>
<accession>A0ABY1Q5H6</accession>
<dbReference type="Gene3D" id="3.10.450.70">
    <property type="entry name" value="Disulphide bond isomerase, DsbC/G, N-terminal"/>
    <property type="match status" value="1"/>
</dbReference>
<feature type="domain" description="Thioredoxin" evidence="10">
    <location>
        <begin position="137"/>
        <end position="289"/>
    </location>
</feature>
<dbReference type="SUPFAM" id="SSF54423">
    <property type="entry name" value="DsbC/DsbG N-terminal domain-like"/>
    <property type="match status" value="1"/>
</dbReference>
<keyword evidence="4 8" id="KW-0732">Signal</keyword>
<dbReference type="SUPFAM" id="SSF52833">
    <property type="entry name" value="Thioredoxin-like"/>
    <property type="match status" value="1"/>
</dbReference>
<dbReference type="PANTHER" id="PTHR35272">
    <property type="entry name" value="THIOL:DISULFIDE INTERCHANGE PROTEIN DSBC-RELATED"/>
    <property type="match status" value="1"/>
</dbReference>
<comment type="caution">
    <text evidence="11">The sequence shown here is derived from an EMBL/GenBank/DDBJ whole genome shotgun (WGS) entry which is preliminary data.</text>
</comment>
<evidence type="ECO:0000256" key="6">
    <source>
        <dbReference type="ARBA" id="ARBA00023157"/>
    </source>
</evidence>
<dbReference type="CDD" id="cd03020">
    <property type="entry name" value="DsbA_DsbC_DsbG"/>
    <property type="match status" value="1"/>
</dbReference>
<dbReference type="InterPro" id="IPR009094">
    <property type="entry name" value="DiS-bond_isomerase_DsbC/G_N_sf"/>
</dbReference>
<dbReference type="Pfam" id="PF10411">
    <property type="entry name" value="DsbC_N"/>
    <property type="match status" value="1"/>
</dbReference>
<protein>
    <recommendedName>
        <fullName evidence="8">Thiol:disulfide interchange protein</fullName>
    </recommendedName>
</protein>
<keyword evidence="12" id="KW-1185">Reference proteome</keyword>
<dbReference type="InterPro" id="IPR051470">
    <property type="entry name" value="Thiol:disulfide_interchange"/>
</dbReference>
<dbReference type="RefSeq" id="WP_283405537.1">
    <property type="nucleotide sequence ID" value="NZ_FXUI01000003.1"/>
</dbReference>
<evidence type="ECO:0000256" key="5">
    <source>
        <dbReference type="ARBA" id="ARBA00022764"/>
    </source>
</evidence>
<comment type="subcellular location">
    <subcellularLocation>
        <location evidence="2 8">Periplasm</location>
    </subcellularLocation>
</comment>
<evidence type="ECO:0000256" key="1">
    <source>
        <dbReference type="ARBA" id="ARBA00003565"/>
    </source>
</evidence>
<dbReference type="Proteomes" id="UP001157910">
    <property type="component" value="Unassembled WGS sequence"/>
</dbReference>
<keyword evidence="7 8" id="KW-0676">Redox-active center</keyword>
<evidence type="ECO:0000256" key="8">
    <source>
        <dbReference type="RuleBase" id="RU364038"/>
    </source>
</evidence>
<evidence type="ECO:0000256" key="4">
    <source>
        <dbReference type="ARBA" id="ARBA00022729"/>
    </source>
</evidence>
<proteinExistence type="inferred from homology"/>
<comment type="function">
    <text evidence="1">May be required for disulfide bond formation in some proteins.</text>
</comment>
<dbReference type="InterPro" id="IPR036249">
    <property type="entry name" value="Thioredoxin-like_sf"/>
</dbReference>
<evidence type="ECO:0000313" key="11">
    <source>
        <dbReference type="EMBL" id="SMP60384.1"/>
    </source>
</evidence>
<dbReference type="InterPro" id="IPR033954">
    <property type="entry name" value="DiS-bond_Isoase_DsbC/G"/>
</dbReference>
<evidence type="ECO:0000256" key="3">
    <source>
        <dbReference type="ARBA" id="ARBA00009813"/>
    </source>
</evidence>
<dbReference type="Pfam" id="PF13098">
    <property type="entry name" value="Thioredoxin_2"/>
    <property type="match status" value="1"/>
</dbReference>
<dbReference type="Gene3D" id="3.40.30.10">
    <property type="entry name" value="Glutaredoxin"/>
    <property type="match status" value="1"/>
</dbReference>
<dbReference type="EMBL" id="FXUI01000003">
    <property type="protein sequence ID" value="SMP60384.1"/>
    <property type="molecule type" value="Genomic_DNA"/>
</dbReference>
<evidence type="ECO:0000259" key="10">
    <source>
        <dbReference type="PROSITE" id="PS51352"/>
    </source>
</evidence>
<dbReference type="InterPro" id="IPR018950">
    <property type="entry name" value="DiS-bond_isomerase_DsbC/G_N"/>
</dbReference>
<gene>
    <name evidence="11" type="ORF">SAMN06296065_10373</name>
</gene>
<comment type="function">
    <text evidence="8">Required for disulfide bond formation in some periplasmic proteins. Acts by transferring its disulfide bond to other proteins and is reduced in the process.</text>
</comment>
<feature type="region of interest" description="Disordered" evidence="9">
    <location>
        <begin position="125"/>
        <end position="145"/>
    </location>
</feature>
<evidence type="ECO:0000256" key="2">
    <source>
        <dbReference type="ARBA" id="ARBA00004418"/>
    </source>
</evidence>
<organism evidence="11 12">
    <name type="scientific">Novosphingobium panipatense</name>
    <dbReference type="NCBI Taxonomy" id="428991"/>
    <lineage>
        <taxon>Bacteria</taxon>
        <taxon>Pseudomonadati</taxon>
        <taxon>Pseudomonadota</taxon>
        <taxon>Alphaproteobacteria</taxon>
        <taxon>Sphingomonadales</taxon>
        <taxon>Sphingomonadaceae</taxon>
        <taxon>Novosphingobium</taxon>
    </lineage>
</organism>